<sequence length="576" mass="67819">MASVGSIKSLTAADKLRDLLSQLDHHDSPTSPIHHSSSLKASKDTPKSNELYILVQAGDEISHRLREENETLRDDNTKLRSNVVTLIEENNRLHEEIRSTFVSDMLRLINMDDGQSMTDKESQIADLYTKKMRHLEIELKDAKEKLSSYETVWQAPNDLMNCLKCGALLPFNQHTTEHNDKFADIITENEANKRKLQQLQSKFDESQRKEEGTLAKLQECIQIVEQNQFEKNEAIVERDQIKIELIETQKRLKKFLDEMNDKIHIEKQNTEKLCEEKLKENAEKMRQAEERCTQYELTVDRLAREKTSLAADLDAWKNRIHRQELDLSQTSDSVKLEIQKAMRERDQANTNTMHIRTDFEKLLLQSNQDTLQLRHQLGSTQNRLHDIEGELLNSKKHCLELTEDINRLTRENLMLKNVKQTLERSREENIDAITVILNKREQDYHTNIEKLDIERHQSLSYLEDLVCNQNSILNKLRLHSRQLTNEIETILEQKHEIVQEMTIENQELRMKLSNAYERLEQTDTQLLQHNDTHIKLKQRLIELNNKLKEYENIINKIKTQDLVDYQQRLSLMTQHS</sequence>
<dbReference type="EMBL" id="CAJNOG010000565">
    <property type="protein sequence ID" value="CAF1298323.1"/>
    <property type="molecule type" value="Genomic_DNA"/>
</dbReference>
<feature type="coiled-coil region" evidence="1">
    <location>
        <begin position="238"/>
        <end position="351"/>
    </location>
</feature>
<feature type="coiled-coil region" evidence="1">
    <location>
        <begin position="125"/>
        <end position="152"/>
    </location>
</feature>
<keyword evidence="1" id="KW-0175">Coiled coil</keyword>
<dbReference type="PANTHER" id="PTHR34343">
    <property type="entry name" value="SEROLOGICALLY DEFINED COLON CANCER ANTIGEN 8"/>
    <property type="match status" value="1"/>
</dbReference>
<organism evidence="3 5">
    <name type="scientific">Adineta steineri</name>
    <dbReference type="NCBI Taxonomy" id="433720"/>
    <lineage>
        <taxon>Eukaryota</taxon>
        <taxon>Metazoa</taxon>
        <taxon>Spiralia</taxon>
        <taxon>Gnathifera</taxon>
        <taxon>Rotifera</taxon>
        <taxon>Eurotatoria</taxon>
        <taxon>Bdelloidea</taxon>
        <taxon>Adinetida</taxon>
        <taxon>Adinetidae</taxon>
        <taxon>Adineta</taxon>
    </lineage>
</organism>
<dbReference type="GO" id="GO:0005813">
    <property type="term" value="C:centrosome"/>
    <property type="evidence" value="ECO:0007669"/>
    <property type="project" value="InterPro"/>
</dbReference>
<dbReference type="PANTHER" id="PTHR34343:SF1">
    <property type="entry name" value="SEROLOGICALLY DEFINED COLON CANCER ANTIGEN 8"/>
    <property type="match status" value="1"/>
</dbReference>
<evidence type="ECO:0000256" key="1">
    <source>
        <dbReference type="SAM" id="Coils"/>
    </source>
</evidence>
<dbReference type="GO" id="GO:0005814">
    <property type="term" value="C:centriole"/>
    <property type="evidence" value="ECO:0007669"/>
    <property type="project" value="TreeGrafter"/>
</dbReference>
<name>A0A815DHN0_9BILA</name>
<evidence type="ECO:0000313" key="3">
    <source>
        <dbReference type="EMBL" id="CAF1298323.1"/>
    </source>
</evidence>
<proteinExistence type="predicted"/>
<dbReference type="Pfam" id="PF15964">
    <property type="entry name" value="CCCAP"/>
    <property type="match status" value="1"/>
</dbReference>
<dbReference type="Proteomes" id="UP000663844">
    <property type="component" value="Unassembled WGS sequence"/>
</dbReference>
<dbReference type="InterPro" id="IPR031887">
    <property type="entry name" value="SDCCAG8"/>
</dbReference>
<feature type="compositionally biased region" description="Polar residues" evidence="2">
    <location>
        <begin position="29"/>
        <end position="40"/>
    </location>
</feature>
<reference evidence="3" key="1">
    <citation type="submission" date="2021-02" db="EMBL/GenBank/DDBJ databases">
        <authorList>
            <person name="Nowell W R."/>
        </authorList>
    </citation>
    <scope>NUCLEOTIDE SEQUENCE</scope>
</reference>
<protein>
    <submittedName>
        <fullName evidence="3">Uncharacterized protein</fullName>
    </submittedName>
</protein>
<dbReference type="GO" id="GO:0007098">
    <property type="term" value="P:centrosome cycle"/>
    <property type="evidence" value="ECO:0007669"/>
    <property type="project" value="InterPro"/>
</dbReference>
<feature type="region of interest" description="Disordered" evidence="2">
    <location>
        <begin position="23"/>
        <end position="44"/>
    </location>
</feature>
<dbReference type="Proteomes" id="UP000663845">
    <property type="component" value="Unassembled WGS sequence"/>
</dbReference>
<comment type="caution">
    <text evidence="3">The sequence shown here is derived from an EMBL/GenBank/DDBJ whole genome shotgun (WGS) entry which is preliminary data.</text>
</comment>
<dbReference type="GO" id="GO:0001764">
    <property type="term" value="P:neuron migration"/>
    <property type="evidence" value="ECO:0007669"/>
    <property type="project" value="TreeGrafter"/>
</dbReference>
<feature type="coiled-coil region" evidence="1">
    <location>
        <begin position="62"/>
        <end position="96"/>
    </location>
</feature>
<gene>
    <name evidence="3" type="ORF">JYZ213_LOCUS32168</name>
    <name evidence="4" type="ORF">OXD698_LOCUS18344</name>
</gene>
<feature type="coiled-coil region" evidence="1">
    <location>
        <begin position="473"/>
        <end position="560"/>
    </location>
</feature>
<dbReference type="GO" id="GO:0035148">
    <property type="term" value="P:tube formation"/>
    <property type="evidence" value="ECO:0007669"/>
    <property type="project" value="TreeGrafter"/>
</dbReference>
<dbReference type="GO" id="GO:0030010">
    <property type="term" value="P:establishment of cell polarity"/>
    <property type="evidence" value="ECO:0007669"/>
    <property type="project" value="TreeGrafter"/>
</dbReference>
<evidence type="ECO:0000256" key="2">
    <source>
        <dbReference type="SAM" id="MobiDB-lite"/>
    </source>
</evidence>
<dbReference type="AlphaFoldDB" id="A0A815DHN0"/>
<evidence type="ECO:0000313" key="5">
    <source>
        <dbReference type="Proteomes" id="UP000663845"/>
    </source>
</evidence>
<dbReference type="EMBL" id="CAJOAZ010001352">
    <property type="protein sequence ID" value="CAF3802557.1"/>
    <property type="molecule type" value="Genomic_DNA"/>
</dbReference>
<accession>A0A815DHN0</accession>
<evidence type="ECO:0000313" key="4">
    <source>
        <dbReference type="EMBL" id="CAF3802557.1"/>
    </source>
</evidence>